<dbReference type="Proteomes" id="UP000658980">
    <property type="component" value="Unassembled WGS sequence"/>
</dbReference>
<reference evidence="2 3" key="1">
    <citation type="submission" date="2020-08" db="EMBL/GenBank/DDBJ databases">
        <title>A Genomic Blueprint of the Chicken Gut Microbiome.</title>
        <authorList>
            <person name="Gilroy R."/>
            <person name="Ravi A."/>
            <person name="Getino M."/>
            <person name="Pursley I."/>
            <person name="Horton D.L."/>
            <person name="Alikhan N.-F."/>
            <person name="Baker D."/>
            <person name="Gharbi K."/>
            <person name="Hall N."/>
            <person name="Watson M."/>
            <person name="Adriaenssens E.M."/>
            <person name="Foster-Nyarko E."/>
            <person name="Jarju S."/>
            <person name="Secka A."/>
            <person name="Antonio M."/>
            <person name="Oren A."/>
            <person name="Chaudhuri R."/>
            <person name="La Ragione R.M."/>
            <person name="Hildebrand F."/>
            <person name="Pallen M.J."/>
        </authorList>
    </citation>
    <scope>NUCLEOTIDE SEQUENCE [LARGE SCALE GENOMIC DNA]</scope>
    <source>
        <strain evidence="2 3">Sa1BUA13</strain>
    </source>
</reference>
<protein>
    <recommendedName>
        <fullName evidence="4">TM2 domain-containing protein</fullName>
    </recommendedName>
</protein>
<keyword evidence="1" id="KW-1133">Transmembrane helix</keyword>
<name>A0ABR8W8S8_9BACL</name>
<evidence type="ECO:0008006" key="4">
    <source>
        <dbReference type="Google" id="ProtNLM"/>
    </source>
</evidence>
<keyword evidence="1" id="KW-0472">Membrane</keyword>
<keyword evidence="3" id="KW-1185">Reference proteome</keyword>
<organism evidence="2 3">
    <name type="scientific">Planococcus wigleyi</name>
    <dbReference type="NCBI Taxonomy" id="2762216"/>
    <lineage>
        <taxon>Bacteria</taxon>
        <taxon>Bacillati</taxon>
        <taxon>Bacillota</taxon>
        <taxon>Bacilli</taxon>
        <taxon>Bacillales</taxon>
        <taxon>Caryophanaceae</taxon>
        <taxon>Planococcus</taxon>
    </lineage>
</organism>
<dbReference type="RefSeq" id="WP_191713678.1">
    <property type="nucleotide sequence ID" value="NZ_JACSPU010000001.1"/>
</dbReference>
<evidence type="ECO:0000256" key="1">
    <source>
        <dbReference type="SAM" id="Phobius"/>
    </source>
</evidence>
<comment type="caution">
    <text evidence="2">The sequence shown here is derived from an EMBL/GenBank/DDBJ whole genome shotgun (WGS) entry which is preliminary data.</text>
</comment>
<gene>
    <name evidence="2" type="ORF">H9630_01255</name>
</gene>
<evidence type="ECO:0000313" key="3">
    <source>
        <dbReference type="Proteomes" id="UP000658980"/>
    </source>
</evidence>
<keyword evidence="1" id="KW-0812">Transmembrane</keyword>
<accession>A0ABR8W8S8</accession>
<evidence type="ECO:0000313" key="2">
    <source>
        <dbReference type="EMBL" id="MBD8013427.1"/>
    </source>
</evidence>
<feature type="transmembrane region" description="Helical" evidence="1">
    <location>
        <begin position="28"/>
        <end position="60"/>
    </location>
</feature>
<dbReference type="EMBL" id="JACSPU010000001">
    <property type="protein sequence ID" value="MBD8013427.1"/>
    <property type="molecule type" value="Genomic_DNA"/>
</dbReference>
<proteinExistence type="predicted"/>
<sequence length="82" mass="9060">MKNSGLAAVLSFLLTGLGQIYNGSIAKGLILIVVQVVNAFLMVILIGFITYPIVWIWSIYDAYKSAERINAQLVQRPYGNRA</sequence>